<keyword evidence="5" id="KW-1185">Reference proteome</keyword>
<feature type="domain" description="Solute-binding protein family 5" evidence="2">
    <location>
        <begin position="165"/>
        <end position="310"/>
    </location>
</feature>
<comment type="caution">
    <text evidence="4">The sequence shown here is derived from an EMBL/GenBank/DDBJ whole genome shotgun (WGS) entry which is preliminary data.</text>
</comment>
<dbReference type="PANTHER" id="PTHR30290">
    <property type="entry name" value="PERIPLASMIC BINDING COMPONENT OF ABC TRANSPORTER"/>
    <property type="match status" value="1"/>
</dbReference>
<dbReference type="Gene3D" id="3.40.190.10">
    <property type="entry name" value="Periplasmic binding protein-like II"/>
    <property type="match status" value="1"/>
</dbReference>
<dbReference type="Pfam" id="PF12793">
    <property type="entry name" value="SgrR_N"/>
    <property type="match status" value="1"/>
</dbReference>
<dbReference type="Proteomes" id="UP000094936">
    <property type="component" value="Unassembled WGS sequence"/>
</dbReference>
<proteinExistence type="predicted"/>
<dbReference type="RefSeq" id="WP_068901465.1">
    <property type="nucleotide sequence ID" value="NZ_JBHUIF010000015.1"/>
</dbReference>
<dbReference type="InterPro" id="IPR025370">
    <property type="entry name" value="SgrR_HTH_N"/>
</dbReference>
<protein>
    <submittedName>
        <fullName evidence="4">ABC transporter substrate-binding protein</fullName>
    </submittedName>
</protein>
<dbReference type="GO" id="GO:0015833">
    <property type="term" value="P:peptide transport"/>
    <property type="evidence" value="ECO:0007669"/>
    <property type="project" value="TreeGrafter"/>
</dbReference>
<evidence type="ECO:0000313" key="4">
    <source>
        <dbReference type="EMBL" id="ODA33780.1"/>
    </source>
</evidence>
<dbReference type="InterPro" id="IPR000914">
    <property type="entry name" value="SBP_5_dom"/>
</dbReference>
<dbReference type="Pfam" id="PF00496">
    <property type="entry name" value="SBP_bac_5"/>
    <property type="match status" value="1"/>
</dbReference>
<name>A0A1C3EKM8_9GAMM</name>
<organism evidence="4 5">
    <name type="scientific">Veronia pacifica</name>
    <dbReference type="NCBI Taxonomy" id="1080227"/>
    <lineage>
        <taxon>Bacteria</taxon>
        <taxon>Pseudomonadati</taxon>
        <taxon>Pseudomonadota</taxon>
        <taxon>Gammaproteobacteria</taxon>
        <taxon>Vibrionales</taxon>
        <taxon>Vibrionaceae</taxon>
        <taxon>Veronia</taxon>
    </lineage>
</organism>
<feature type="domain" description="Transcriptional regulator SgrR N-terminal HTH" evidence="3">
    <location>
        <begin position="5"/>
        <end position="119"/>
    </location>
</feature>
<dbReference type="SUPFAM" id="SSF53850">
    <property type="entry name" value="Periplasmic binding protein-like II"/>
    <property type="match status" value="1"/>
</dbReference>
<dbReference type="GO" id="GO:0003677">
    <property type="term" value="F:DNA binding"/>
    <property type="evidence" value="ECO:0007669"/>
    <property type="project" value="UniProtKB-KW"/>
</dbReference>
<gene>
    <name evidence="4" type="ORF">A8L45_09120</name>
</gene>
<evidence type="ECO:0000259" key="3">
    <source>
        <dbReference type="Pfam" id="PF12793"/>
    </source>
</evidence>
<evidence type="ECO:0000313" key="5">
    <source>
        <dbReference type="Proteomes" id="UP000094936"/>
    </source>
</evidence>
<dbReference type="PANTHER" id="PTHR30290:SF72">
    <property type="entry name" value="HTH-TYPE TRANSCRIPTIONAL REGULATOR SGRR"/>
    <property type="match status" value="1"/>
</dbReference>
<accession>A0A1C3EKM8</accession>
<dbReference type="AlphaFoldDB" id="A0A1C3EKM8"/>
<sequence>MSSQRLQSQFARVYGHFGGKDSETTLQDMSAILECTRRNARMVLNKMAETGWITWQPAVGRGKLSRLIFHRSTSDLQQKRLRQWISEGKLDAAFDALNHDAGKLALLIQELLGSSTREGKQIIRLPYYRPFYCLNPAKPLRRSENHLIRQIFNGLTRVNDKTERVEPDLAHHWQKITERHWRFFIRPSVYFHDGKPLQVRDIIWSLESLRNHTYFSHIDRVNSPAINVIDVFLTIADHRFADSLALPMASIRSREASATKNADRFPVGTGAYKVAENTDRKLVLEAHDQYFGFRALTDTVEIWVLDNTAMCQLHPSASLHPGALDTRRGTFSNMTGKRMVLDEGSNFLLLNRRSGIAKDPRWAAFFQYRLSPAHMLPLLEASGAAEYRLTPAYGLRPGWAHTPAVLPEIDTPGPTTIYLGYQGSHPLYPIMGKVIKTILARDNINVEFIVLEHEQIQSGKDLKKIDIWLGGVSLGSKRSDALLQWVFCFGLFSAMMPEREYEATMREVDKSRSNDTEDSYYDESLARTLVDTRQLLPLFHIWLGVIDDSELQDFSSNTVGWFDFKSVWTKPSDNDLEV</sequence>
<dbReference type="InterPro" id="IPR039424">
    <property type="entry name" value="SBP_5"/>
</dbReference>
<dbReference type="EMBL" id="LYBM01000013">
    <property type="protein sequence ID" value="ODA33780.1"/>
    <property type="molecule type" value="Genomic_DNA"/>
</dbReference>
<reference evidence="4 5" key="1">
    <citation type="submission" date="2016-05" db="EMBL/GenBank/DDBJ databases">
        <title>Genomic Taxonomy of the Vibrionaceae.</title>
        <authorList>
            <person name="Gomez-Gil B."/>
            <person name="Enciso-Ibarra J."/>
        </authorList>
    </citation>
    <scope>NUCLEOTIDE SEQUENCE [LARGE SCALE GENOMIC DNA]</scope>
    <source>
        <strain evidence="4 5">CAIM 1920</strain>
    </source>
</reference>
<dbReference type="STRING" id="1080227.A8L45_09120"/>
<evidence type="ECO:0000259" key="2">
    <source>
        <dbReference type="Pfam" id="PF00496"/>
    </source>
</evidence>
<keyword evidence="1" id="KW-0238">DNA-binding</keyword>
<dbReference type="GO" id="GO:1904680">
    <property type="term" value="F:peptide transmembrane transporter activity"/>
    <property type="evidence" value="ECO:0007669"/>
    <property type="project" value="TreeGrafter"/>
</dbReference>
<dbReference type="OrthoDB" id="5894719at2"/>
<evidence type="ECO:0000256" key="1">
    <source>
        <dbReference type="ARBA" id="ARBA00023125"/>
    </source>
</evidence>